<proteinExistence type="predicted"/>
<organism evidence="1 2">
    <name type="scientific">Nocardioides marinus</name>
    <dbReference type="NCBI Taxonomy" id="374514"/>
    <lineage>
        <taxon>Bacteria</taxon>
        <taxon>Bacillati</taxon>
        <taxon>Actinomycetota</taxon>
        <taxon>Actinomycetes</taxon>
        <taxon>Propionibacteriales</taxon>
        <taxon>Nocardioidaceae</taxon>
        <taxon>Nocardioides</taxon>
    </lineage>
</organism>
<dbReference type="Proteomes" id="UP000537326">
    <property type="component" value="Unassembled WGS sequence"/>
</dbReference>
<sequence>MSELRVGADLEHQVAARHHQAAAGLDELLSLPALGPGPGTGAMLQMLAVLLETSHQLAQANDLTADAVRDVAHVIRSTDARVEQEFRAVGP</sequence>
<reference evidence="1 2" key="1">
    <citation type="submission" date="2020-07" db="EMBL/GenBank/DDBJ databases">
        <title>Sequencing the genomes of 1000 actinobacteria strains.</title>
        <authorList>
            <person name="Klenk H.-P."/>
        </authorList>
    </citation>
    <scope>NUCLEOTIDE SEQUENCE [LARGE SCALE GENOMIC DNA]</scope>
    <source>
        <strain evidence="1 2">DSM 18248</strain>
    </source>
</reference>
<evidence type="ECO:0008006" key="3">
    <source>
        <dbReference type="Google" id="ProtNLM"/>
    </source>
</evidence>
<evidence type="ECO:0000313" key="2">
    <source>
        <dbReference type="Proteomes" id="UP000537326"/>
    </source>
</evidence>
<protein>
    <recommendedName>
        <fullName evidence="3">Excreted virulence factor EspC, type VII ESX diderm</fullName>
    </recommendedName>
</protein>
<comment type="caution">
    <text evidence="1">The sequence shown here is derived from an EMBL/GenBank/DDBJ whole genome shotgun (WGS) entry which is preliminary data.</text>
</comment>
<name>A0A7Y9YBA4_9ACTN</name>
<dbReference type="AlphaFoldDB" id="A0A7Y9YBA4"/>
<dbReference type="RefSeq" id="WP_179530043.1">
    <property type="nucleotide sequence ID" value="NZ_BAAAPP010000002.1"/>
</dbReference>
<gene>
    <name evidence="1" type="ORF">BKA05_000521</name>
</gene>
<keyword evidence="2" id="KW-1185">Reference proteome</keyword>
<dbReference type="EMBL" id="JACBZI010000001">
    <property type="protein sequence ID" value="NYI09006.1"/>
    <property type="molecule type" value="Genomic_DNA"/>
</dbReference>
<evidence type="ECO:0000313" key="1">
    <source>
        <dbReference type="EMBL" id="NYI09006.1"/>
    </source>
</evidence>
<accession>A0A7Y9YBA4</accession>